<protein>
    <recommendedName>
        <fullName evidence="6">Heterokaryon incompatibility domain-containing protein</fullName>
    </recommendedName>
</protein>
<dbReference type="AlphaFoldDB" id="A0AAN8A382"/>
<proteinExistence type="predicted"/>
<dbReference type="PANTHER" id="PTHR24148:SF73">
    <property type="entry name" value="HET DOMAIN PROTEIN (AFU_ORTHOLOGUE AFUA_8G01020)"/>
    <property type="match status" value="1"/>
</dbReference>
<evidence type="ECO:0000259" key="2">
    <source>
        <dbReference type="Pfam" id="PF06985"/>
    </source>
</evidence>
<dbReference type="Pfam" id="PF06985">
    <property type="entry name" value="HET"/>
    <property type="match status" value="1"/>
</dbReference>
<organism evidence="4 5">
    <name type="scientific">Elasticomyces elasticus</name>
    <dbReference type="NCBI Taxonomy" id="574655"/>
    <lineage>
        <taxon>Eukaryota</taxon>
        <taxon>Fungi</taxon>
        <taxon>Dikarya</taxon>
        <taxon>Ascomycota</taxon>
        <taxon>Pezizomycotina</taxon>
        <taxon>Dothideomycetes</taxon>
        <taxon>Dothideomycetidae</taxon>
        <taxon>Mycosphaerellales</taxon>
        <taxon>Teratosphaeriaceae</taxon>
        <taxon>Elasticomyces</taxon>
    </lineage>
</organism>
<accession>A0AAN8A382</accession>
<dbReference type="Pfam" id="PF24883">
    <property type="entry name" value="NPHP3_N"/>
    <property type="match status" value="1"/>
</dbReference>
<keyword evidence="1" id="KW-0677">Repeat</keyword>
<dbReference type="InterPro" id="IPR052895">
    <property type="entry name" value="HetReg/Transcr_Mod"/>
</dbReference>
<reference evidence="4" key="1">
    <citation type="submission" date="2023-08" db="EMBL/GenBank/DDBJ databases">
        <title>Black Yeasts Isolated from many extreme environments.</title>
        <authorList>
            <person name="Coleine C."/>
            <person name="Stajich J.E."/>
            <person name="Selbmann L."/>
        </authorList>
    </citation>
    <scope>NUCLEOTIDE SEQUENCE</scope>
    <source>
        <strain evidence="4">CCFEE 5810</strain>
    </source>
</reference>
<dbReference type="EMBL" id="JAVRQU010000006">
    <property type="protein sequence ID" value="KAK5701502.1"/>
    <property type="molecule type" value="Genomic_DNA"/>
</dbReference>
<feature type="domain" description="Nephrocystin 3-like N-terminal" evidence="3">
    <location>
        <begin position="23"/>
        <end position="132"/>
    </location>
</feature>
<dbReference type="Proteomes" id="UP001310594">
    <property type="component" value="Unassembled WGS sequence"/>
</dbReference>
<feature type="domain" description="Heterokaryon incompatibility" evidence="2">
    <location>
        <begin position="658"/>
        <end position="790"/>
    </location>
</feature>
<name>A0AAN8A382_9PEZI</name>
<dbReference type="InterPro" id="IPR056884">
    <property type="entry name" value="NPHP3-like_N"/>
</dbReference>
<dbReference type="PANTHER" id="PTHR24148">
    <property type="entry name" value="ANKYRIN REPEAT DOMAIN-CONTAINING PROTEIN 39 HOMOLOG-RELATED"/>
    <property type="match status" value="1"/>
</dbReference>
<evidence type="ECO:0008006" key="6">
    <source>
        <dbReference type="Google" id="ProtNLM"/>
    </source>
</evidence>
<gene>
    <name evidence="4" type="ORF">LTR97_004317</name>
</gene>
<evidence type="ECO:0000256" key="1">
    <source>
        <dbReference type="ARBA" id="ARBA00022737"/>
    </source>
</evidence>
<dbReference type="InterPro" id="IPR010730">
    <property type="entry name" value="HET"/>
</dbReference>
<evidence type="ECO:0000259" key="3">
    <source>
        <dbReference type="Pfam" id="PF24883"/>
    </source>
</evidence>
<evidence type="ECO:0000313" key="4">
    <source>
        <dbReference type="EMBL" id="KAK5701502.1"/>
    </source>
</evidence>
<sequence length="1188" mass="135625">MVETLQTAPLHTNNALQPLPLDLTAYVFFSFDEPALHNVGAVVRLLLAQLSIGSLVPKEINAFQHNNGSPSDAEFEDALFKTLGRLRADYTCPEEGSSARIRSVTIVLDALDELPPGTQKNRVLAFITRLHHFAQKPALFQLRLALFTRPESSIKDLCLPAGCWTVAEVPPNEIKRDISIFIRQSIEDHPRMRNQADEKKQNAVEVVTGAAQGMFRLAALYMEELTRWNGEIADRYLQKMLDTTELPRDLDTYYSRILQRINPVDKRCDMFVMLKWILIAARPMSVEELLDASATLPPEDPRIEFDEERRGLCRDFDRQLNGLVSLDTAYTEDPVPLGAEYTKQTRDAAPHRVARFAHFSVREFLLRFEHPIWLSDLPRYSLDLAQSYATDCCLAYLAQCQRSPDGRTDHWPWRSYAWHHWAMHASAHRALHAPAATSRTTYASRSIQLSTHPTSKSLKLYNHFACPILYTGTEVAEFHHTVEALQVTLNQVKRSIVHLIGINKWNALIDLGGQYTEGMFLTSIHFLMRFMRPSTSLLPTCVHDRAGRILDVLQDPEYPHDFTQEDLESIDRRPLYRERGRPDFSHHVLRRKKSLQVSEVRVVAPPGLCEMPRPTFSFSPLPPSLKAIRLLLVHPCNEADSTIVCSQYTDSLDNKPLYTALSYVWDYTEKTNTVFINGRECTVRTNLHLALQELRQKKEICVLWVDSLCMSMQDLNERGAQVRSMDEIYRNAISVVMWMGPGTPDSDASMDCLQVTSTWGYRPLVFLGRPSCQYCLTQLFKHHIWHKIWILLECVLATKPVIAWGRYRLKWDDITDVQSASVCLHPRITKTGSETSLPPSPTMRPMELLQTYKDLRKHRFRLFHNHQITLPQFLYRTRHFAVSEPVDKIITMIHLLPDDEQQAVSELIDYNLSPVDIYVSAATYCLKGLKNLDLLSINNPLFKNQDGILQMQTVYRGERRFETRLEGLPSWVPAWNCLHWTSSLAPGAFDPVQQVLFNAGGRQIEDSFQVQSRELLVEGFTLEILCYAVDIQDVLASEFDISGLLRESWTDVDGTFAELAQRDMARASFVGRYPRPAAQREAVTRTVSACSADDARFPGSLQDSWYPSAELWAAAEEAERCYAGHRRLCFGHDGHIALVPSWSVENDVIAIFRGGAVPYVLREMSPGRYSLIGEWFVPQSRSPTAHER</sequence>
<evidence type="ECO:0000313" key="5">
    <source>
        <dbReference type="Proteomes" id="UP001310594"/>
    </source>
</evidence>
<comment type="caution">
    <text evidence="4">The sequence shown here is derived from an EMBL/GenBank/DDBJ whole genome shotgun (WGS) entry which is preliminary data.</text>
</comment>